<dbReference type="EMBL" id="LT598457">
    <property type="protein sequence ID" value="SCU95543.1"/>
    <property type="molecule type" value="Genomic_DNA"/>
</dbReference>
<accession>A0A1G4JWS4</accession>
<evidence type="ECO:0000259" key="6">
    <source>
        <dbReference type="PROSITE" id="PS50166"/>
    </source>
</evidence>
<comment type="subcellular location">
    <subcellularLocation>
        <location evidence="1">Nucleus</location>
    </subcellularLocation>
</comment>
<dbReference type="GO" id="GO:0061608">
    <property type="term" value="F:nuclear import signal receptor activity"/>
    <property type="evidence" value="ECO:0007669"/>
    <property type="project" value="EnsemblFungi"/>
</dbReference>
<dbReference type="GO" id="GO:0006334">
    <property type="term" value="P:nucleosome assembly"/>
    <property type="evidence" value="ECO:0007669"/>
    <property type="project" value="EnsemblFungi"/>
</dbReference>
<evidence type="ECO:0000313" key="8">
    <source>
        <dbReference type="Proteomes" id="UP000190274"/>
    </source>
</evidence>
<keyword evidence="3" id="KW-0653">Protein transport</keyword>
<keyword evidence="2" id="KW-0813">Transport</keyword>
<feature type="compositionally biased region" description="Basic and acidic residues" evidence="5">
    <location>
        <begin position="1008"/>
        <end position="1027"/>
    </location>
</feature>
<organism evidence="7 8">
    <name type="scientific">Lachancea dasiensis</name>
    <dbReference type="NCBI Taxonomy" id="1072105"/>
    <lineage>
        <taxon>Eukaryota</taxon>
        <taxon>Fungi</taxon>
        <taxon>Dikarya</taxon>
        <taxon>Ascomycota</taxon>
        <taxon>Saccharomycotina</taxon>
        <taxon>Saccharomycetes</taxon>
        <taxon>Saccharomycetales</taxon>
        <taxon>Saccharomycetaceae</taxon>
        <taxon>Lachancea</taxon>
    </lineage>
</organism>
<dbReference type="InterPro" id="IPR016024">
    <property type="entry name" value="ARM-type_fold"/>
</dbReference>
<proteinExistence type="predicted"/>
<reference evidence="8" key="1">
    <citation type="submission" date="2016-03" db="EMBL/GenBank/DDBJ databases">
        <authorList>
            <person name="Devillers H."/>
        </authorList>
    </citation>
    <scope>NUCLEOTIDE SEQUENCE [LARGE SCALE GENOMIC DNA]</scope>
</reference>
<evidence type="ECO:0000256" key="1">
    <source>
        <dbReference type="ARBA" id="ARBA00004123"/>
    </source>
</evidence>
<dbReference type="AlphaFoldDB" id="A0A1G4JWS4"/>
<dbReference type="InterPro" id="IPR011989">
    <property type="entry name" value="ARM-like"/>
</dbReference>
<keyword evidence="4" id="KW-0539">Nucleus</keyword>
<dbReference type="GO" id="GO:0006607">
    <property type="term" value="P:NLS-bearing protein import into nucleus"/>
    <property type="evidence" value="ECO:0007669"/>
    <property type="project" value="EnsemblFungi"/>
</dbReference>
<dbReference type="Gene3D" id="1.25.10.10">
    <property type="entry name" value="Leucine-rich Repeat Variant"/>
    <property type="match status" value="1"/>
</dbReference>
<feature type="compositionally biased region" description="Low complexity" evidence="5">
    <location>
        <begin position="945"/>
        <end position="960"/>
    </location>
</feature>
<feature type="compositionally biased region" description="Acidic residues" evidence="5">
    <location>
        <begin position="983"/>
        <end position="1000"/>
    </location>
</feature>
<name>A0A1G4JWS4_9SACH</name>
<dbReference type="SUPFAM" id="SSF48371">
    <property type="entry name" value="ARM repeat"/>
    <property type="match status" value="1"/>
</dbReference>
<dbReference type="GO" id="GO:0005829">
    <property type="term" value="C:cytosol"/>
    <property type="evidence" value="ECO:0007669"/>
    <property type="project" value="TreeGrafter"/>
</dbReference>
<protein>
    <submittedName>
        <fullName evidence="7">LADA_0G16160g1_1</fullName>
    </submittedName>
</protein>
<keyword evidence="8" id="KW-1185">Reference proteome</keyword>
<dbReference type="Pfam" id="PF25018">
    <property type="entry name" value="HEAT_IPO9_c"/>
    <property type="match status" value="1"/>
</dbReference>
<evidence type="ECO:0000313" key="7">
    <source>
        <dbReference type="EMBL" id="SCU95543.1"/>
    </source>
</evidence>
<dbReference type="PANTHER" id="PTHR10997">
    <property type="entry name" value="IMPORTIN-7, 8, 11"/>
    <property type="match status" value="1"/>
</dbReference>
<dbReference type="InterPro" id="IPR001494">
    <property type="entry name" value="Importin-beta_N"/>
</dbReference>
<evidence type="ECO:0000256" key="5">
    <source>
        <dbReference type="SAM" id="MobiDB-lite"/>
    </source>
</evidence>
<dbReference type="STRING" id="1266660.A0A1G4JWS4"/>
<dbReference type="OrthoDB" id="431626at2759"/>
<feature type="region of interest" description="Disordered" evidence="5">
    <location>
        <begin position="945"/>
        <end position="966"/>
    </location>
</feature>
<evidence type="ECO:0000256" key="3">
    <source>
        <dbReference type="ARBA" id="ARBA00022927"/>
    </source>
</evidence>
<dbReference type="Proteomes" id="UP000190274">
    <property type="component" value="Chromosome G"/>
</dbReference>
<evidence type="ECO:0000256" key="4">
    <source>
        <dbReference type="ARBA" id="ARBA00023242"/>
    </source>
</evidence>
<sequence length="1067" mass="119261">MPLTMKERLNYEVINLLNITNNSAPTHRKMASFSRQELESAIAGGQSPDNAVREHNEGFLQQKIAENPALGCTQLMELALDGEIRLENRLFTLLLLRKLITMYWSAGFESYQGPPGIGAEGKNFIRDALLRMGLDENQNSRLTAACCYCVVQIAAVDFPDEWPALLETIFDAVVNKRSLSALQLLIDIFDDIVSEEMFFQGSIGWTSIQLVTELLENPDFPLSVKKLAGKLYLNCLGYLQLPAAKATDQLKESLLNHLQKIVDVLISNVRCYQDFDLSDLAVLDLLQVIYECLNTIKTSFPQKTLSESVIHQIMGLVIGGWSRVSYMLEMKGPQYETDTNNSLNSLGRELIITLGSMNTDFFDELQLESVVKSLISSCLLTNDEIETWTADFNSFVNVEECLGGNFRMRNDSEEFLEDLTANNSQRVLEVLLTVFCSLEANDWRKQEAILFLVGAICANDEDVYSPQIINLLIYLNQRLSTSDHGLHALLMSRIFIVLPKILLSSKDRMDDFQGAVNFFVKSPISIACNTEEDLPKIACLMGFTDYCRSSLLTTLPPNEINDVRGQVCQMIEDLGSDSEDDTISVLLEALTKASSLETNDNKNGPFYHSALKLLLHLSAKSPSDVQVVVAAEECLSKILKGASTDVYVEYSKTCIPLFVHTLNRMLQQRVSYSPVACLSLELLKVFMKRKPTDGYVPANISNYILQPLIDVLLASSDDAISQLSSHCLTYLIQNSPTEEIVPHLHSIMSALEKLLSLDTSDSGAMNVGPLTVIVLEKFSDELKELFFRILEAATKRFVDAQNISTSENLIFVFCFLVTKNPSDAIGFLSSFSIGDTNALQAVIPKWLEAFEIVRGNKRINMNIKALSKLFLQADSRLANLMVNGEPLPYSGNLIVTRSMAQKMPQEYTQISANEKMVKLFVAELEFQSKERNMAKYIPTGIGQSEAEAAGGESDGANNEGDSGDWEDVDSILEYEKLQECLEDESDYEGDNWDYDYDDDSYGSSYDGSEPRDLDGDEASKDKTAEPTTRELLTEFFREAASKNISHFQAIYGRLSDHEKRVLSENLV</sequence>
<dbReference type="PANTHER" id="PTHR10997:SF9">
    <property type="entry name" value="IMPORTIN-9"/>
    <property type="match status" value="1"/>
</dbReference>
<dbReference type="InterPro" id="IPR056840">
    <property type="entry name" value="HEAT_IPO9_central"/>
</dbReference>
<gene>
    <name evidence="7" type="ORF">LADA_0G16160G</name>
</gene>
<feature type="region of interest" description="Disordered" evidence="5">
    <location>
        <begin position="983"/>
        <end position="1027"/>
    </location>
</feature>
<evidence type="ECO:0000256" key="2">
    <source>
        <dbReference type="ARBA" id="ARBA00022448"/>
    </source>
</evidence>
<dbReference type="GO" id="GO:0005635">
    <property type="term" value="C:nuclear envelope"/>
    <property type="evidence" value="ECO:0007669"/>
    <property type="project" value="TreeGrafter"/>
</dbReference>
<dbReference type="PROSITE" id="PS50166">
    <property type="entry name" value="IMPORTIN_B_NT"/>
    <property type="match status" value="1"/>
</dbReference>
<feature type="domain" description="Importin N-terminal" evidence="6">
    <location>
        <begin position="56"/>
        <end position="135"/>
    </location>
</feature>
<dbReference type="GO" id="GO:0000511">
    <property type="term" value="F:H2A-H2B histone complex chaperone activity"/>
    <property type="evidence" value="ECO:0007669"/>
    <property type="project" value="EnsemblFungi"/>
</dbReference>
<dbReference type="GO" id="GO:0031267">
    <property type="term" value="F:small GTPase binding"/>
    <property type="evidence" value="ECO:0007669"/>
    <property type="project" value="InterPro"/>
</dbReference>